<dbReference type="GO" id="GO:0005634">
    <property type="term" value="C:nucleus"/>
    <property type="evidence" value="ECO:0007669"/>
    <property type="project" value="UniProtKB-SubCell"/>
</dbReference>
<evidence type="ECO:0000256" key="1">
    <source>
        <dbReference type="ARBA" id="ARBA00004123"/>
    </source>
</evidence>
<accession>A0A4T0FR72</accession>
<dbReference type="CDD" id="cd18321">
    <property type="entry name" value="BTB_POZ_EloC"/>
    <property type="match status" value="1"/>
</dbReference>
<evidence type="ECO:0000256" key="4">
    <source>
        <dbReference type="ARBA" id="ARBA00023242"/>
    </source>
</evidence>
<dbReference type="Gene3D" id="3.30.710.10">
    <property type="entry name" value="Potassium Channel Kv1.1, Chain A"/>
    <property type="match status" value="1"/>
</dbReference>
<evidence type="ECO:0000313" key="7">
    <source>
        <dbReference type="Proteomes" id="UP000310189"/>
    </source>
</evidence>
<evidence type="ECO:0000256" key="2">
    <source>
        <dbReference type="ARBA" id="ARBA00009993"/>
    </source>
</evidence>
<dbReference type="SUPFAM" id="SSF54695">
    <property type="entry name" value="POZ domain"/>
    <property type="match status" value="1"/>
</dbReference>
<name>A0A4T0FR72_9BASI</name>
<dbReference type="Pfam" id="PF03931">
    <property type="entry name" value="Skp1_POZ"/>
    <property type="match status" value="1"/>
</dbReference>
<dbReference type="AlphaFoldDB" id="A0A4T0FR72"/>
<evidence type="ECO:0000259" key="5">
    <source>
        <dbReference type="Pfam" id="PF03931"/>
    </source>
</evidence>
<dbReference type="PANTHER" id="PTHR20648">
    <property type="entry name" value="ELONGIN-C"/>
    <property type="match status" value="1"/>
</dbReference>
<dbReference type="InterPro" id="IPR001232">
    <property type="entry name" value="SKP1-like"/>
</dbReference>
<gene>
    <name evidence="6" type="ORF">E3P99_01188</name>
</gene>
<dbReference type="OrthoDB" id="249087at2759"/>
<keyword evidence="4" id="KW-0539">Nucleus</keyword>
<keyword evidence="7" id="KW-1185">Reference proteome</keyword>
<comment type="caution">
    <text evidence="6">The sequence shown here is derived from an EMBL/GenBank/DDBJ whole genome shotgun (WGS) entry which is preliminary data.</text>
</comment>
<proteinExistence type="inferred from homology"/>
<reference evidence="6 7" key="1">
    <citation type="submission" date="2019-03" db="EMBL/GenBank/DDBJ databases">
        <title>Sequencing 23 genomes of Wallemia ichthyophaga.</title>
        <authorList>
            <person name="Gostincar C."/>
        </authorList>
    </citation>
    <scope>NUCLEOTIDE SEQUENCE [LARGE SCALE GENOMIC DNA]</scope>
    <source>
        <strain evidence="6 7">EXF-5753</strain>
    </source>
</reference>
<comment type="subcellular location">
    <subcellularLocation>
        <location evidence="1">Nucleus</location>
    </subcellularLocation>
</comment>
<dbReference type="EMBL" id="SPNW01000013">
    <property type="protein sequence ID" value="TIA91257.1"/>
    <property type="molecule type" value="Genomic_DNA"/>
</dbReference>
<dbReference type="FunFam" id="3.30.710.10:FF:000035">
    <property type="entry name" value="Elongin C transcription elongation factor"/>
    <property type="match status" value="1"/>
</dbReference>
<protein>
    <recommendedName>
        <fullName evidence="3">Elongin-C</fullName>
    </recommendedName>
</protein>
<dbReference type="InterPro" id="IPR016073">
    <property type="entry name" value="Skp1_comp_POZ"/>
</dbReference>
<dbReference type="SMART" id="SM00512">
    <property type="entry name" value="Skp1"/>
    <property type="match status" value="1"/>
</dbReference>
<evidence type="ECO:0000313" key="6">
    <source>
        <dbReference type="EMBL" id="TIA91257.1"/>
    </source>
</evidence>
<dbReference type="InterPro" id="IPR011333">
    <property type="entry name" value="SKP1/BTB/POZ_sf"/>
</dbReference>
<evidence type="ECO:0000256" key="3">
    <source>
        <dbReference type="ARBA" id="ARBA00021347"/>
    </source>
</evidence>
<organism evidence="6 7">
    <name type="scientific">Wallemia hederae</name>
    <dbReference type="NCBI Taxonomy" id="1540922"/>
    <lineage>
        <taxon>Eukaryota</taxon>
        <taxon>Fungi</taxon>
        <taxon>Dikarya</taxon>
        <taxon>Basidiomycota</taxon>
        <taxon>Wallemiomycotina</taxon>
        <taxon>Wallemiomycetes</taxon>
        <taxon>Wallemiales</taxon>
        <taxon>Wallemiaceae</taxon>
        <taxon>Wallemia</taxon>
    </lineage>
</organism>
<sequence>MSEQSSSILTSTHQQSVKLISSDEYTFILPKAVALKAGMLADMLGEDSAFSESMSNTCNLDIRSGVVLEKVCEYLLFKQRYENADGKEVVPDFQERIPPEIALELLVAADYLQSKSIAASTRI</sequence>
<dbReference type="Proteomes" id="UP000310189">
    <property type="component" value="Unassembled WGS sequence"/>
</dbReference>
<dbReference type="GO" id="GO:0006511">
    <property type="term" value="P:ubiquitin-dependent protein catabolic process"/>
    <property type="evidence" value="ECO:0007669"/>
    <property type="project" value="InterPro"/>
</dbReference>
<dbReference type="InterPro" id="IPR039948">
    <property type="entry name" value="ELC1"/>
</dbReference>
<comment type="similarity">
    <text evidence="2">Belongs to the SKP1 family.</text>
</comment>
<feature type="domain" description="SKP1 component POZ" evidence="5">
    <location>
        <begin position="16"/>
        <end position="77"/>
    </location>
</feature>